<gene>
    <name evidence="2" type="ORF">BW733_02780</name>
</gene>
<feature type="chain" id="PRO_5012275595" description="Transglutaminase-like domain-containing protein" evidence="1">
    <location>
        <begin position="23"/>
        <end position="204"/>
    </location>
</feature>
<reference evidence="2 3" key="1">
    <citation type="journal article" date="2008" name="Int. J. Syst. Evol. Microbiol.">
        <title>Tessaracoccus flavescens sp. nov., isolated from marine sediment.</title>
        <authorList>
            <person name="Lee D.W."/>
            <person name="Lee S.D."/>
        </authorList>
    </citation>
    <scope>NUCLEOTIDE SEQUENCE [LARGE SCALE GENOMIC DNA]</scope>
    <source>
        <strain evidence="2 3">SST-39T</strain>
    </source>
</reference>
<evidence type="ECO:0000313" key="3">
    <source>
        <dbReference type="Proteomes" id="UP000188235"/>
    </source>
</evidence>
<dbReference type="EMBL" id="CP019607">
    <property type="protein sequence ID" value="AQP49917.1"/>
    <property type="molecule type" value="Genomic_DNA"/>
</dbReference>
<evidence type="ECO:0000313" key="2">
    <source>
        <dbReference type="EMBL" id="AQP49917.1"/>
    </source>
</evidence>
<keyword evidence="1" id="KW-0732">Signal</keyword>
<dbReference type="RefSeq" id="WP_161490111.1">
    <property type="nucleotide sequence ID" value="NZ_CP019607.1"/>
</dbReference>
<protein>
    <recommendedName>
        <fullName evidence="4">Transglutaminase-like domain-containing protein</fullName>
    </recommendedName>
</protein>
<dbReference type="KEGG" id="tfa:BW733_02780"/>
<dbReference type="InterPro" id="IPR038765">
    <property type="entry name" value="Papain-like_cys_pep_sf"/>
</dbReference>
<evidence type="ECO:0000256" key="1">
    <source>
        <dbReference type="SAM" id="SignalP"/>
    </source>
</evidence>
<feature type="signal peptide" evidence="1">
    <location>
        <begin position="1"/>
        <end position="22"/>
    </location>
</feature>
<dbReference type="SUPFAM" id="SSF54001">
    <property type="entry name" value="Cysteine proteinases"/>
    <property type="match status" value="1"/>
</dbReference>
<dbReference type="AlphaFoldDB" id="A0A1Q2CV02"/>
<evidence type="ECO:0008006" key="4">
    <source>
        <dbReference type="Google" id="ProtNLM"/>
    </source>
</evidence>
<name>A0A1Q2CV02_9ACTN</name>
<dbReference type="STRING" id="399497.BW733_02780"/>
<keyword evidence="3" id="KW-1185">Reference proteome</keyword>
<sequence>MKLRWGLPVLLGAALIPVWVMAPPPDHVDAPDTVEGLIERCRRTGLSGRELADEAVLTVAETYPTHSLWHLAESPARSLRSHRGWSHQYNTVLSEVLRGLGFQTRLVHAARVRGFGHPWWLSGHSWVKVTIDGRERDACASSPVSRVGRLPFVPVTAELPLRTVTRWAVGAALIPFVVLEVWRAWLSGRDVAPWVYGAKAAEDA</sequence>
<accession>A0A1Q2CV02</accession>
<dbReference type="Proteomes" id="UP000188235">
    <property type="component" value="Chromosome"/>
</dbReference>
<organism evidence="2 3">
    <name type="scientific">Tessaracoccus flavescens</name>
    <dbReference type="NCBI Taxonomy" id="399497"/>
    <lineage>
        <taxon>Bacteria</taxon>
        <taxon>Bacillati</taxon>
        <taxon>Actinomycetota</taxon>
        <taxon>Actinomycetes</taxon>
        <taxon>Propionibacteriales</taxon>
        <taxon>Propionibacteriaceae</taxon>
        <taxon>Tessaracoccus</taxon>
    </lineage>
</organism>
<proteinExistence type="predicted"/>